<keyword evidence="6 11" id="KW-0418">Kinase</keyword>
<evidence type="ECO:0000259" key="10">
    <source>
        <dbReference type="PROSITE" id="PS50011"/>
    </source>
</evidence>
<evidence type="ECO:0000256" key="8">
    <source>
        <dbReference type="ARBA" id="ARBA00047899"/>
    </source>
</evidence>
<comment type="catalytic activity">
    <reaction evidence="9">
        <text>L-seryl-[protein] + ATP = O-phospho-L-seryl-[protein] + ADP + H(+)</text>
        <dbReference type="Rhea" id="RHEA:17989"/>
        <dbReference type="Rhea" id="RHEA-COMP:9863"/>
        <dbReference type="Rhea" id="RHEA-COMP:11604"/>
        <dbReference type="ChEBI" id="CHEBI:15378"/>
        <dbReference type="ChEBI" id="CHEBI:29999"/>
        <dbReference type="ChEBI" id="CHEBI:30616"/>
        <dbReference type="ChEBI" id="CHEBI:83421"/>
        <dbReference type="ChEBI" id="CHEBI:456216"/>
        <dbReference type="EC" id="2.7.11.1"/>
    </reaction>
</comment>
<dbReference type="GO" id="GO:0005524">
    <property type="term" value="F:ATP binding"/>
    <property type="evidence" value="ECO:0007669"/>
    <property type="project" value="UniProtKB-KW"/>
</dbReference>
<dbReference type="InterPro" id="IPR011009">
    <property type="entry name" value="Kinase-like_dom_sf"/>
</dbReference>
<evidence type="ECO:0000256" key="4">
    <source>
        <dbReference type="ARBA" id="ARBA00022679"/>
    </source>
</evidence>
<evidence type="ECO:0000313" key="12">
    <source>
        <dbReference type="Proteomes" id="UP000187406"/>
    </source>
</evidence>
<dbReference type="Proteomes" id="UP000187406">
    <property type="component" value="Unassembled WGS sequence"/>
</dbReference>
<dbReference type="Gene3D" id="1.10.510.10">
    <property type="entry name" value="Transferase(Phosphotransferase) domain 1"/>
    <property type="match status" value="1"/>
</dbReference>
<comment type="caution">
    <text evidence="11">The sequence shown here is derived from an EMBL/GenBank/DDBJ whole genome shotgun (WGS) entry which is preliminary data.</text>
</comment>
<proteinExistence type="inferred from homology"/>
<evidence type="ECO:0000256" key="5">
    <source>
        <dbReference type="ARBA" id="ARBA00022741"/>
    </source>
</evidence>
<reference evidence="12" key="1">
    <citation type="submission" date="2016-04" db="EMBL/GenBank/DDBJ databases">
        <title>Cephalotus genome sequencing.</title>
        <authorList>
            <person name="Fukushima K."/>
            <person name="Hasebe M."/>
            <person name="Fang X."/>
        </authorList>
    </citation>
    <scope>NUCLEOTIDE SEQUENCE [LARGE SCALE GENOMIC DNA]</scope>
    <source>
        <strain evidence="12">cv. St1</strain>
    </source>
</reference>
<dbReference type="PROSITE" id="PS50011">
    <property type="entry name" value="PROTEIN_KINASE_DOM"/>
    <property type="match status" value="1"/>
</dbReference>
<keyword evidence="12" id="KW-1185">Reference proteome</keyword>
<dbReference type="EMBL" id="BDDD01001907">
    <property type="protein sequence ID" value="GAV79045.1"/>
    <property type="molecule type" value="Genomic_DNA"/>
</dbReference>
<evidence type="ECO:0000256" key="9">
    <source>
        <dbReference type="ARBA" id="ARBA00048679"/>
    </source>
</evidence>
<keyword evidence="7" id="KW-0067">ATP-binding</keyword>
<dbReference type="InterPro" id="IPR008271">
    <property type="entry name" value="Ser/Thr_kinase_AS"/>
</dbReference>
<dbReference type="EC" id="2.7.11.1" evidence="2"/>
<comment type="similarity">
    <text evidence="1">Belongs to the protein kinase superfamily. AGC Ser/Thr protein kinase family.</text>
</comment>
<dbReference type="PROSITE" id="PS00108">
    <property type="entry name" value="PROTEIN_KINASE_ST"/>
    <property type="match status" value="1"/>
</dbReference>
<protein>
    <recommendedName>
        <fullName evidence="2">non-specific serine/threonine protein kinase</fullName>
        <ecNumber evidence="2">2.7.11.1</ecNumber>
    </recommendedName>
</protein>
<organism evidence="11 12">
    <name type="scientific">Cephalotus follicularis</name>
    <name type="common">Albany pitcher plant</name>
    <dbReference type="NCBI Taxonomy" id="3775"/>
    <lineage>
        <taxon>Eukaryota</taxon>
        <taxon>Viridiplantae</taxon>
        <taxon>Streptophyta</taxon>
        <taxon>Embryophyta</taxon>
        <taxon>Tracheophyta</taxon>
        <taxon>Spermatophyta</taxon>
        <taxon>Magnoliopsida</taxon>
        <taxon>eudicotyledons</taxon>
        <taxon>Gunneridae</taxon>
        <taxon>Pentapetalae</taxon>
        <taxon>rosids</taxon>
        <taxon>fabids</taxon>
        <taxon>Oxalidales</taxon>
        <taxon>Cephalotaceae</taxon>
        <taxon>Cephalotus</taxon>
    </lineage>
</organism>
<dbReference type="SMART" id="SM00220">
    <property type="entry name" value="S_TKc"/>
    <property type="match status" value="1"/>
</dbReference>
<dbReference type="AlphaFoldDB" id="A0A1Q3CFQ8"/>
<dbReference type="SUPFAM" id="SSF56112">
    <property type="entry name" value="Protein kinase-like (PK-like)"/>
    <property type="match status" value="1"/>
</dbReference>
<accession>A0A1Q3CFQ8</accession>
<gene>
    <name evidence="11" type="ORF">CFOL_v3_22510</name>
</gene>
<dbReference type="InParanoid" id="A0A1Q3CFQ8"/>
<evidence type="ECO:0000256" key="7">
    <source>
        <dbReference type="ARBA" id="ARBA00022840"/>
    </source>
</evidence>
<keyword evidence="4" id="KW-0808">Transferase</keyword>
<dbReference type="FunFam" id="1.10.510.10:FF:000020">
    <property type="entry name" value="serine/threonine-protein kinase D6PK-like"/>
    <property type="match status" value="1"/>
</dbReference>
<keyword evidence="3" id="KW-0723">Serine/threonine-protein kinase</keyword>
<dbReference type="PANTHER" id="PTHR45637">
    <property type="entry name" value="FLIPPASE KINASE 1-RELATED"/>
    <property type="match status" value="1"/>
</dbReference>
<comment type="catalytic activity">
    <reaction evidence="8">
        <text>L-threonyl-[protein] + ATP = O-phospho-L-threonyl-[protein] + ADP + H(+)</text>
        <dbReference type="Rhea" id="RHEA:46608"/>
        <dbReference type="Rhea" id="RHEA-COMP:11060"/>
        <dbReference type="Rhea" id="RHEA-COMP:11605"/>
        <dbReference type="ChEBI" id="CHEBI:15378"/>
        <dbReference type="ChEBI" id="CHEBI:30013"/>
        <dbReference type="ChEBI" id="CHEBI:30616"/>
        <dbReference type="ChEBI" id="CHEBI:61977"/>
        <dbReference type="ChEBI" id="CHEBI:456216"/>
        <dbReference type="EC" id="2.7.11.1"/>
    </reaction>
</comment>
<dbReference type="InterPro" id="IPR000719">
    <property type="entry name" value="Prot_kinase_dom"/>
</dbReference>
<dbReference type="Gene3D" id="3.30.200.20">
    <property type="entry name" value="Phosphorylase Kinase, domain 1"/>
    <property type="match status" value="1"/>
</dbReference>
<sequence length="189" mass="21253">MMGIIYRDLKPENVLVRANGHIMLTDFDLSLKDDNSISKPQLPIKVRSTSFVGTHEYVAPEIISGEGHGNVVDWWTLGIFIFELLYGVTPFKGVDHELTLGNIVARALEFHKEPSVSGTAKDLITRLLIKDPRRRMGSTMGATAIKHHFFSGVNWALLRCTTPPYVPRPFSYRDFIAADNTADNAVEYY</sequence>
<evidence type="ECO:0000256" key="6">
    <source>
        <dbReference type="ARBA" id="ARBA00022777"/>
    </source>
</evidence>
<dbReference type="Pfam" id="PF00069">
    <property type="entry name" value="Pkinase"/>
    <property type="match status" value="1"/>
</dbReference>
<dbReference type="OrthoDB" id="432483at2759"/>
<feature type="domain" description="Protein kinase" evidence="10">
    <location>
        <begin position="1"/>
        <end position="150"/>
    </location>
</feature>
<evidence type="ECO:0000256" key="3">
    <source>
        <dbReference type="ARBA" id="ARBA00022527"/>
    </source>
</evidence>
<evidence type="ECO:0000313" key="11">
    <source>
        <dbReference type="EMBL" id="GAV79045.1"/>
    </source>
</evidence>
<name>A0A1Q3CFQ8_CEPFO</name>
<keyword evidence="5" id="KW-0547">Nucleotide-binding</keyword>
<evidence type="ECO:0000256" key="2">
    <source>
        <dbReference type="ARBA" id="ARBA00012513"/>
    </source>
</evidence>
<dbReference type="GO" id="GO:0004674">
    <property type="term" value="F:protein serine/threonine kinase activity"/>
    <property type="evidence" value="ECO:0007669"/>
    <property type="project" value="UniProtKB-KW"/>
</dbReference>
<evidence type="ECO:0000256" key="1">
    <source>
        <dbReference type="ARBA" id="ARBA00009903"/>
    </source>
</evidence>